<gene>
    <name evidence="2" type="ORF">DEVEQU_01464</name>
</gene>
<proteinExistence type="predicted"/>
<evidence type="ECO:0000259" key="1">
    <source>
        <dbReference type="Pfam" id="PF10005"/>
    </source>
</evidence>
<dbReference type="Pfam" id="PF10005">
    <property type="entry name" value="Zn_ribbon_DZR_6"/>
    <property type="match status" value="1"/>
</dbReference>
<protein>
    <recommendedName>
        <fullName evidence="1">Zinc-ribbon domain-containing protein</fullName>
    </recommendedName>
</protein>
<dbReference type="InterPro" id="IPR011201">
    <property type="entry name" value="Zinc-ribbon_6_bact"/>
</dbReference>
<evidence type="ECO:0000313" key="3">
    <source>
        <dbReference type="Proteomes" id="UP000268844"/>
    </source>
</evidence>
<dbReference type="Proteomes" id="UP000268844">
    <property type="component" value="Unassembled WGS sequence"/>
</dbReference>
<reference evidence="2 3" key="1">
    <citation type="submission" date="2018-12" db="EMBL/GenBank/DDBJ databases">
        <authorList>
            <person name="Criscuolo A."/>
        </authorList>
    </citation>
    <scope>NUCLEOTIDE SEQUENCE [LARGE SCALE GENOMIC DNA]</scope>
    <source>
        <strain evidence="2">ACIP1116281</strain>
    </source>
</reference>
<accession>A0A447I9W1</accession>
<organism evidence="2 3">
    <name type="scientific">Devosia equisanguinis</name>
    <dbReference type="NCBI Taxonomy" id="2490941"/>
    <lineage>
        <taxon>Bacteria</taxon>
        <taxon>Pseudomonadati</taxon>
        <taxon>Pseudomonadota</taxon>
        <taxon>Alphaproteobacteria</taxon>
        <taxon>Hyphomicrobiales</taxon>
        <taxon>Devosiaceae</taxon>
        <taxon>Devosia</taxon>
    </lineage>
</organism>
<dbReference type="EMBL" id="UZWD01000022">
    <property type="protein sequence ID" value="VDS04329.1"/>
    <property type="molecule type" value="Genomic_DNA"/>
</dbReference>
<sequence>MRQAMERIGPGRHCRCILGAPIMKLFSCDHCGNTVYFENAVCERCGHALGYLPQENALVSLEADNGAFTTPALPGKRFIYCANAAHAACNWLVEEQPGGDVFCAACRHNETIPPIDDPINLARWQTIERAKKRLFYSLLRLALPLATRAEDPEHGLAFRFLADGLAPEPVMTGHENGIITISLAEADDAERESRRTAMGEPYRTLLGHFRHEIAHHYWDFLVAGQPAEAGFRALFGDETQDYGQALTTYYANGAPQGWYQTHISAYATAHPWEDFAETFAHYLHIVDTVEMATAFGVRARPRTQDPNLVVPPVSFDPYMAPDMAAIIDNWIPLALLLNNLNRAVGQPDAYPFILTPVVIDKLSFINDLVHQAPVLSQLAALDQDTIPAA</sequence>
<feature type="domain" description="Zinc-ribbon" evidence="1">
    <location>
        <begin position="25"/>
        <end position="116"/>
    </location>
</feature>
<dbReference type="Gene3D" id="3.40.390.70">
    <property type="match status" value="1"/>
</dbReference>
<dbReference type="InterPro" id="IPR031321">
    <property type="entry name" value="UCP012641"/>
</dbReference>
<keyword evidence="3" id="KW-1185">Reference proteome</keyword>
<dbReference type="PIRSF" id="PIRSF012641">
    <property type="entry name" value="UCP012641"/>
    <property type="match status" value="1"/>
</dbReference>
<dbReference type="Pfam" id="PF15887">
    <property type="entry name" value="Peptidase_Mx"/>
    <property type="match status" value="1"/>
</dbReference>
<name>A0A447I9W1_9HYPH</name>
<evidence type="ECO:0000313" key="2">
    <source>
        <dbReference type="EMBL" id="VDS04329.1"/>
    </source>
</evidence>
<dbReference type="AlphaFoldDB" id="A0A447I9W1"/>